<keyword evidence="7 11" id="KW-1133">Transmembrane helix</keyword>
<evidence type="ECO:0000256" key="10">
    <source>
        <dbReference type="ARBA" id="ARBA00023329"/>
    </source>
</evidence>
<gene>
    <name evidence="12" type="ORF">OS493_034177</name>
</gene>
<evidence type="ECO:0008006" key="14">
    <source>
        <dbReference type="Google" id="ProtNLM"/>
    </source>
</evidence>
<keyword evidence="9 11" id="KW-0472">Membrane</keyword>
<evidence type="ECO:0000256" key="6">
    <source>
        <dbReference type="ARBA" id="ARBA00022833"/>
    </source>
</evidence>
<comment type="similarity">
    <text evidence="3">Belongs to the TMEM163 family.</text>
</comment>
<dbReference type="GO" id="GO:0031901">
    <property type="term" value="C:early endosome membrane"/>
    <property type="evidence" value="ECO:0007669"/>
    <property type="project" value="UniProtKB-SubCell"/>
</dbReference>
<evidence type="ECO:0000256" key="8">
    <source>
        <dbReference type="ARBA" id="ARBA00023018"/>
    </source>
</evidence>
<evidence type="ECO:0000256" key="11">
    <source>
        <dbReference type="SAM" id="Phobius"/>
    </source>
</evidence>
<evidence type="ECO:0000256" key="2">
    <source>
        <dbReference type="ARBA" id="ARBA00004644"/>
    </source>
</evidence>
<dbReference type="Proteomes" id="UP001163046">
    <property type="component" value="Unassembled WGS sequence"/>
</dbReference>
<evidence type="ECO:0000313" key="12">
    <source>
        <dbReference type="EMBL" id="KAJ7389042.1"/>
    </source>
</evidence>
<dbReference type="PANTHER" id="PTHR31937">
    <property type="entry name" value="TRANSMEMBRANE PROTEIN 163"/>
    <property type="match status" value="1"/>
</dbReference>
<dbReference type="AlphaFoldDB" id="A0A9W9ZWI7"/>
<keyword evidence="8" id="KW-0770">Synapse</keyword>
<dbReference type="EMBL" id="MU825443">
    <property type="protein sequence ID" value="KAJ7389042.1"/>
    <property type="molecule type" value="Genomic_DNA"/>
</dbReference>
<evidence type="ECO:0000256" key="1">
    <source>
        <dbReference type="ARBA" id="ARBA00004146"/>
    </source>
</evidence>
<feature type="transmembrane region" description="Helical" evidence="11">
    <location>
        <begin position="60"/>
        <end position="80"/>
    </location>
</feature>
<feature type="transmembrane region" description="Helical" evidence="11">
    <location>
        <begin position="128"/>
        <end position="149"/>
    </location>
</feature>
<keyword evidence="5" id="KW-0967">Endosome</keyword>
<keyword evidence="6" id="KW-0862">Zinc</keyword>
<dbReference type="SUPFAM" id="SSF161111">
    <property type="entry name" value="Cation efflux protein transmembrane domain-like"/>
    <property type="match status" value="1"/>
</dbReference>
<evidence type="ECO:0000256" key="9">
    <source>
        <dbReference type="ARBA" id="ARBA00023136"/>
    </source>
</evidence>
<dbReference type="Gene3D" id="1.20.1510.10">
    <property type="entry name" value="Cation efflux protein transmembrane domain"/>
    <property type="match status" value="1"/>
</dbReference>
<name>A0A9W9ZWI7_9CNID</name>
<sequence>MLQSKPTVAQKECEVEFQNASRLFDLERQRRANRCAQQDGMFRELDKVNTDISGSWLKGALLVSYTSIAITLTLGIAYFGGTVNHRRKSCSFWIAFAAILDACSSAVVVWRFSGLAGQKYSFERERKACIIIGGCFVLSGTAIMSKAVYMLVIDHEPKRSTALLITTFATFALMVLLAWFKYLIAYKVDSRALRTDAFNSTAEAVMAFVMGMSDLIYDQNTHIWFLDASAAIFIAFILFVYGVRTIVELLLTKGMAPIPSE</sequence>
<feature type="transmembrane region" description="Helical" evidence="11">
    <location>
        <begin position="197"/>
        <end position="217"/>
    </location>
</feature>
<dbReference type="PANTHER" id="PTHR31937:SF2">
    <property type="entry name" value="TRANSMEMBRANE PROTEIN 163"/>
    <property type="match status" value="1"/>
</dbReference>
<protein>
    <recommendedName>
        <fullName evidence="14">Transmembrane protein 163</fullName>
    </recommendedName>
</protein>
<feature type="transmembrane region" description="Helical" evidence="11">
    <location>
        <begin position="161"/>
        <end position="185"/>
    </location>
</feature>
<dbReference type="InterPro" id="IPR027469">
    <property type="entry name" value="Cation_efflux_TMD_sf"/>
</dbReference>
<dbReference type="InterPro" id="IPR026765">
    <property type="entry name" value="Tmem163"/>
</dbReference>
<organism evidence="12 13">
    <name type="scientific">Desmophyllum pertusum</name>
    <dbReference type="NCBI Taxonomy" id="174260"/>
    <lineage>
        <taxon>Eukaryota</taxon>
        <taxon>Metazoa</taxon>
        <taxon>Cnidaria</taxon>
        <taxon>Anthozoa</taxon>
        <taxon>Hexacorallia</taxon>
        <taxon>Scleractinia</taxon>
        <taxon>Caryophylliina</taxon>
        <taxon>Caryophylliidae</taxon>
        <taxon>Desmophyllum</taxon>
    </lineage>
</organism>
<evidence type="ECO:0000256" key="4">
    <source>
        <dbReference type="ARBA" id="ARBA00022692"/>
    </source>
</evidence>
<evidence type="ECO:0000256" key="5">
    <source>
        <dbReference type="ARBA" id="ARBA00022753"/>
    </source>
</evidence>
<keyword evidence="4 11" id="KW-0812">Transmembrane</keyword>
<evidence type="ECO:0000256" key="7">
    <source>
        <dbReference type="ARBA" id="ARBA00022989"/>
    </source>
</evidence>
<dbReference type="OrthoDB" id="5980560at2759"/>
<evidence type="ECO:0000313" key="13">
    <source>
        <dbReference type="Proteomes" id="UP001163046"/>
    </source>
</evidence>
<comment type="subcellular location">
    <subcellularLocation>
        <location evidence="2">Cytoplasmic vesicle</location>
        <location evidence="2">Secretory vesicle</location>
        <location evidence="2">Synaptic vesicle membrane</location>
        <topology evidence="2">Multi-pass membrane protein</topology>
    </subcellularLocation>
    <subcellularLocation>
        <location evidence="1">Early endosome membrane</location>
    </subcellularLocation>
</comment>
<keyword evidence="10" id="KW-0968">Cytoplasmic vesicle</keyword>
<feature type="transmembrane region" description="Helical" evidence="11">
    <location>
        <begin position="92"/>
        <end position="116"/>
    </location>
</feature>
<proteinExistence type="inferred from homology"/>
<feature type="transmembrane region" description="Helical" evidence="11">
    <location>
        <begin position="223"/>
        <end position="243"/>
    </location>
</feature>
<reference evidence="12" key="1">
    <citation type="submission" date="2023-01" db="EMBL/GenBank/DDBJ databases">
        <title>Genome assembly of the deep-sea coral Lophelia pertusa.</title>
        <authorList>
            <person name="Herrera S."/>
            <person name="Cordes E."/>
        </authorList>
    </citation>
    <scope>NUCLEOTIDE SEQUENCE</scope>
    <source>
        <strain evidence="12">USNM1676648</strain>
        <tissue evidence="12">Polyp</tissue>
    </source>
</reference>
<dbReference type="GO" id="GO:0030672">
    <property type="term" value="C:synaptic vesicle membrane"/>
    <property type="evidence" value="ECO:0007669"/>
    <property type="project" value="UniProtKB-SubCell"/>
</dbReference>
<comment type="caution">
    <text evidence="12">The sequence shown here is derived from an EMBL/GenBank/DDBJ whole genome shotgun (WGS) entry which is preliminary data.</text>
</comment>
<evidence type="ECO:0000256" key="3">
    <source>
        <dbReference type="ARBA" id="ARBA00008731"/>
    </source>
</evidence>
<keyword evidence="13" id="KW-1185">Reference proteome</keyword>
<accession>A0A9W9ZWI7</accession>